<proteinExistence type="predicted"/>
<gene>
    <name evidence="1" type="ORF">FHP24_03530</name>
</gene>
<name>A0A5C4XPS8_9HYPH</name>
<dbReference type="OrthoDB" id="8420948at2"/>
<accession>A0A5C4XPS8</accession>
<keyword evidence="2" id="KW-1185">Reference proteome</keyword>
<dbReference type="AlphaFoldDB" id="A0A5C4XPS8"/>
<comment type="caution">
    <text evidence="1">The sequence shown here is derived from an EMBL/GenBank/DDBJ whole genome shotgun (WGS) entry which is preliminary data.</text>
</comment>
<reference evidence="1 2" key="1">
    <citation type="submission" date="2019-06" db="EMBL/GenBank/DDBJ databases">
        <title>The draft genome of Rhizobium smilacinae PTYR-5.</title>
        <authorList>
            <person name="Liu L."/>
            <person name="Li L."/>
            <person name="Zhang X."/>
        </authorList>
    </citation>
    <scope>NUCLEOTIDE SEQUENCE [LARGE SCALE GENOMIC DNA]</scope>
    <source>
        <strain evidence="1 2">PTYR-5</strain>
    </source>
</reference>
<protein>
    <submittedName>
        <fullName evidence="1">Uncharacterized protein</fullName>
    </submittedName>
</protein>
<dbReference type="Proteomes" id="UP000311605">
    <property type="component" value="Unassembled WGS sequence"/>
</dbReference>
<organism evidence="1 2">
    <name type="scientific">Aliirhizobium smilacinae</name>
    <dbReference type="NCBI Taxonomy" id="1395944"/>
    <lineage>
        <taxon>Bacteria</taxon>
        <taxon>Pseudomonadati</taxon>
        <taxon>Pseudomonadota</taxon>
        <taxon>Alphaproteobacteria</taxon>
        <taxon>Hyphomicrobiales</taxon>
        <taxon>Rhizobiaceae</taxon>
        <taxon>Aliirhizobium</taxon>
    </lineage>
</organism>
<evidence type="ECO:0000313" key="1">
    <source>
        <dbReference type="EMBL" id="TNM65357.1"/>
    </source>
</evidence>
<sequence>MAQVVVIGMQGDDNLWIADFEQGTLSPMTAATASAFKDINAQRASGSGMIRGIDFAVPMSATASVSAGHLDG</sequence>
<dbReference type="EMBL" id="VDMN01000001">
    <property type="protein sequence ID" value="TNM65357.1"/>
    <property type="molecule type" value="Genomic_DNA"/>
</dbReference>
<evidence type="ECO:0000313" key="2">
    <source>
        <dbReference type="Proteomes" id="UP000311605"/>
    </source>
</evidence>
<dbReference type="RefSeq" id="WP_139672926.1">
    <property type="nucleotide sequence ID" value="NZ_VDMN01000001.1"/>
</dbReference>